<evidence type="ECO:0000313" key="2">
    <source>
        <dbReference type="Proteomes" id="UP001196413"/>
    </source>
</evidence>
<organism evidence="1 2">
    <name type="scientific">Parelaphostrongylus tenuis</name>
    <name type="common">Meningeal worm</name>
    <dbReference type="NCBI Taxonomy" id="148309"/>
    <lineage>
        <taxon>Eukaryota</taxon>
        <taxon>Metazoa</taxon>
        <taxon>Ecdysozoa</taxon>
        <taxon>Nematoda</taxon>
        <taxon>Chromadorea</taxon>
        <taxon>Rhabditida</taxon>
        <taxon>Rhabditina</taxon>
        <taxon>Rhabditomorpha</taxon>
        <taxon>Strongyloidea</taxon>
        <taxon>Metastrongylidae</taxon>
        <taxon>Parelaphostrongylus</taxon>
    </lineage>
</organism>
<dbReference type="Proteomes" id="UP001196413">
    <property type="component" value="Unassembled WGS sequence"/>
</dbReference>
<protein>
    <recommendedName>
        <fullName evidence="3">Mos1 transposase HTH domain-containing protein</fullName>
    </recommendedName>
</protein>
<dbReference type="EMBL" id="JAHQIW010002495">
    <property type="protein sequence ID" value="KAJ1355532.1"/>
    <property type="molecule type" value="Genomic_DNA"/>
</dbReference>
<comment type="caution">
    <text evidence="1">The sequence shown here is derived from an EMBL/GenBank/DDBJ whole genome shotgun (WGS) entry which is preliminary data.</text>
</comment>
<evidence type="ECO:0008006" key="3">
    <source>
        <dbReference type="Google" id="ProtNLM"/>
    </source>
</evidence>
<accession>A0AAD5MBE8</accession>
<evidence type="ECO:0000313" key="1">
    <source>
        <dbReference type="EMBL" id="KAJ1355532.1"/>
    </source>
</evidence>
<gene>
    <name evidence="1" type="ORF">KIN20_012978</name>
</gene>
<proteinExistence type="predicted"/>
<sequence>MAPQRSLYRNLLLYEYKLERDGQTAFENIYRAKQAQGLVSWRTALWFFVEFRTGNTNLKDQLRFGHPCEVDRKVIIEATKLNVFRLRAHTLNSVVNQLLLYKFGISYSSVKLSRRPIICVECSAWTSMHTARK</sequence>
<reference evidence="1" key="1">
    <citation type="submission" date="2021-06" db="EMBL/GenBank/DDBJ databases">
        <title>Parelaphostrongylus tenuis whole genome reference sequence.</title>
        <authorList>
            <person name="Garwood T.J."/>
            <person name="Larsen P.A."/>
            <person name="Fountain-Jones N.M."/>
            <person name="Garbe J.R."/>
            <person name="Macchietto M.G."/>
            <person name="Kania S.A."/>
            <person name="Gerhold R.W."/>
            <person name="Richards J.E."/>
            <person name="Wolf T.M."/>
        </authorList>
    </citation>
    <scope>NUCLEOTIDE SEQUENCE</scope>
    <source>
        <strain evidence="1">MNPRO001-30</strain>
        <tissue evidence="1">Meninges</tissue>
    </source>
</reference>
<name>A0AAD5MBE8_PARTN</name>
<dbReference type="AlphaFoldDB" id="A0AAD5MBE8"/>
<keyword evidence="2" id="KW-1185">Reference proteome</keyword>